<dbReference type="RefSeq" id="WP_397718229.1">
    <property type="nucleotide sequence ID" value="NZ_JBIRGN010000011.1"/>
</dbReference>
<dbReference type="PANTHER" id="PTHR42718:SF46">
    <property type="entry name" value="BLR6921 PROTEIN"/>
    <property type="match status" value="1"/>
</dbReference>
<dbReference type="Pfam" id="PF07690">
    <property type="entry name" value="MFS_1"/>
    <property type="match status" value="1"/>
</dbReference>
<dbReference type="PRINTS" id="PR01036">
    <property type="entry name" value="TCRTETB"/>
</dbReference>
<keyword evidence="4 8" id="KW-0812">Transmembrane</keyword>
<dbReference type="PANTHER" id="PTHR42718">
    <property type="entry name" value="MAJOR FACILITATOR SUPERFAMILY MULTIDRUG TRANSPORTER MFSC"/>
    <property type="match status" value="1"/>
</dbReference>
<keyword evidence="7" id="KW-0046">Antibiotic resistance</keyword>
<feature type="transmembrane region" description="Helical" evidence="8">
    <location>
        <begin position="162"/>
        <end position="181"/>
    </location>
</feature>
<evidence type="ECO:0000256" key="4">
    <source>
        <dbReference type="ARBA" id="ARBA00022692"/>
    </source>
</evidence>
<evidence type="ECO:0000256" key="6">
    <source>
        <dbReference type="ARBA" id="ARBA00023136"/>
    </source>
</evidence>
<dbReference type="NCBIfam" id="TIGR00711">
    <property type="entry name" value="efflux_EmrB"/>
    <property type="match status" value="1"/>
</dbReference>
<comment type="subcellular location">
    <subcellularLocation>
        <location evidence="1">Cell membrane</location>
        <topology evidence="1">Multi-pass membrane protein</topology>
    </subcellularLocation>
</comment>
<evidence type="ECO:0000256" key="5">
    <source>
        <dbReference type="ARBA" id="ARBA00022989"/>
    </source>
</evidence>
<name>A0ABW7R3U1_9ACTN</name>
<feature type="transmembrane region" description="Helical" evidence="8">
    <location>
        <begin position="101"/>
        <end position="123"/>
    </location>
</feature>
<sequence length="525" mass="53541">MSERSPGQAKAYASPTAPPQAGAAAGAGSRKGLALTAIAVAQLMVVLDVSIVNVALPSIQSALDFSATNLEWVVNAYALAFGGLLLLGGRIADMYGQRRTFLFGVALLTVASLLGGVATNQGWLIAARAVQGMAGALVAPAALALIASTFSEGGERNKAMGIYAAMGGAGGALGNVLGGVFTDALSWRWVLFVNVPIGILLFLAAVKAFPAERVTTEGRRLDLPGAVTSTVGMSLVVYGLIHAATEDWGSAGTVTPLVVGVALLALFLFIEVRSASPLMPLSIFRNRNRSGAYAIMLTLGAGMIVLFYFLTLFMQIVLGFSPLKTGFSFLPFAVGAAVFATISSQVVGRVGPRILLGAGTLLAAVAFFWFSRLSEDGSYTGDLLGPLVLSGCSVGLCFVPLTLAAVAGVKKAQAGVSSALLNAGQQVGAALGLAALGTIAVTATKDRLTELMGPAAAKAADGYGPADAAHMPPEVRKAVFDSLAHGYGTAFLVTGFVLLGAFVLAVLVIRVTSKDAENAEMGVVI</sequence>
<evidence type="ECO:0000313" key="11">
    <source>
        <dbReference type="Proteomes" id="UP001610818"/>
    </source>
</evidence>
<feature type="transmembrane region" description="Helical" evidence="8">
    <location>
        <begin position="293"/>
        <end position="317"/>
    </location>
</feature>
<feature type="transmembrane region" description="Helical" evidence="8">
    <location>
        <begin position="129"/>
        <end position="150"/>
    </location>
</feature>
<evidence type="ECO:0000256" key="1">
    <source>
        <dbReference type="ARBA" id="ARBA00004651"/>
    </source>
</evidence>
<feature type="transmembrane region" description="Helical" evidence="8">
    <location>
        <begin position="187"/>
        <end position="209"/>
    </location>
</feature>
<feature type="transmembrane region" description="Helical" evidence="8">
    <location>
        <begin position="419"/>
        <end position="443"/>
    </location>
</feature>
<keyword evidence="11" id="KW-1185">Reference proteome</keyword>
<accession>A0ABW7R3U1</accession>
<dbReference type="InterPro" id="IPR036259">
    <property type="entry name" value="MFS_trans_sf"/>
</dbReference>
<feature type="transmembrane region" description="Helical" evidence="8">
    <location>
        <begin position="354"/>
        <end position="371"/>
    </location>
</feature>
<evidence type="ECO:0000256" key="2">
    <source>
        <dbReference type="ARBA" id="ARBA00022448"/>
    </source>
</evidence>
<dbReference type="SUPFAM" id="SSF103473">
    <property type="entry name" value="MFS general substrate transporter"/>
    <property type="match status" value="1"/>
</dbReference>
<feature type="transmembrane region" description="Helical" evidence="8">
    <location>
        <begin position="221"/>
        <end position="241"/>
    </location>
</feature>
<feature type="transmembrane region" description="Helical" evidence="8">
    <location>
        <begin position="487"/>
        <end position="509"/>
    </location>
</feature>
<evidence type="ECO:0000259" key="9">
    <source>
        <dbReference type="PROSITE" id="PS50850"/>
    </source>
</evidence>
<dbReference type="InterPro" id="IPR004638">
    <property type="entry name" value="EmrB-like"/>
</dbReference>
<dbReference type="InterPro" id="IPR011701">
    <property type="entry name" value="MFS"/>
</dbReference>
<evidence type="ECO:0000256" key="3">
    <source>
        <dbReference type="ARBA" id="ARBA00022475"/>
    </source>
</evidence>
<evidence type="ECO:0000256" key="7">
    <source>
        <dbReference type="ARBA" id="ARBA00023251"/>
    </source>
</evidence>
<dbReference type="Gene3D" id="1.20.1250.20">
    <property type="entry name" value="MFS general substrate transporter like domains"/>
    <property type="match status" value="1"/>
</dbReference>
<proteinExistence type="predicted"/>
<feature type="transmembrane region" description="Helical" evidence="8">
    <location>
        <begin position="253"/>
        <end position="272"/>
    </location>
</feature>
<keyword evidence="6 8" id="KW-0472">Membrane</keyword>
<dbReference type="Gene3D" id="1.20.1720.10">
    <property type="entry name" value="Multidrug resistance protein D"/>
    <property type="match status" value="1"/>
</dbReference>
<dbReference type="Proteomes" id="UP001610818">
    <property type="component" value="Unassembled WGS sequence"/>
</dbReference>
<dbReference type="EMBL" id="JBIRGQ010000011">
    <property type="protein sequence ID" value="MFH8551344.1"/>
    <property type="molecule type" value="Genomic_DNA"/>
</dbReference>
<keyword evidence="5 8" id="KW-1133">Transmembrane helix</keyword>
<feature type="transmembrane region" description="Helical" evidence="8">
    <location>
        <begin position="33"/>
        <end position="52"/>
    </location>
</feature>
<organism evidence="10 11">
    <name type="scientific">Streptomyces longisporoflavus</name>
    <dbReference type="NCBI Taxonomy" id="28044"/>
    <lineage>
        <taxon>Bacteria</taxon>
        <taxon>Bacillati</taxon>
        <taxon>Actinomycetota</taxon>
        <taxon>Actinomycetes</taxon>
        <taxon>Kitasatosporales</taxon>
        <taxon>Streptomycetaceae</taxon>
        <taxon>Streptomyces</taxon>
    </lineage>
</organism>
<comment type="caution">
    <text evidence="10">The sequence shown here is derived from an EMBL/GenBank/DDBJ whole genome shotgun (WGS) entry which is preliminary data.</text>
</comment>
<keyword evidence="2" id="KW-0813">Transport</keyword>
<dbReference type="CDD" id="cd17321">
    <property type="entry name" value="MFS_MMR_MDR_like"/>
    <property type="match status" value="1"/>
</dbReference>
<dbReference type="InterPro" id="IPR020846">
    <property type="entry name" value="MFS_dom"/>
</dbReference>
<reference evidence="10 11" key="1">
    <citation type="submission" date="2024-10" db="EMBL/GenBank/DDBJ databases">
        <title>The Natural Products Discovery Center: Release of the First 8490 Sequenced Strains for Exploring Actinobacteria Biosynthetic Diversity.</title>
        <authorList>
            <person name="Kalkreuter E."/>
            <person name="Kautsar S.A."/>
            <person name="Yang D."/>
            <person name="Bader C.D."/>
            <person name="Teijaro C.N."/>
            <person name="Fluegel L."/>
            <person name="Davis C.M."/>
            <person name="Simpson J.R."/>
            <person name="Lauterbach L."/>
            <person name="Steele A.D."/>
            <person name="Gui C."/>
            <person name="Meng S."/>
            <person name="Li G."/>
            <person name="Viehrig K."/>
            <person name="Ye F."/>
            <person name="Su P."/>
            <person name="Kiefer A.F."/>
            <person name="Nichols A."/>
            <person name="Cepeda A.J."/>
            <person name="Yan W."/>
            <person name="Fan B."/>
            <person name="Jiang Y."/>
            <person name="Adhikari A."/>
            <person name="Zheng C.-J."/>
            <person name="Schuster L."/>
            <person name="Cowan T.M."/>
            <person name="Smanski M.J."/>
            <person name="Chevrette M.G."/>
            <person name="De Carvalho L.P.S."/>
            <person name="Shen B."/>
        </authorList>
    </citation>
    <scope>NUCLEOTIDE SEQUENCE [LARGE SCALE GENOMIC DNA]</scope>
    <source>
        <strain evidence="10 11">NPDC017990</strain>
    </source>
</reference>
<dbReference type="PROSITE" id="PS50850">
    <property type="entry name" value="MFS"/>
    <property type="match status" value="1"/>
</dbReference>
<evidence type="ECO:0000313" key="10">
    <source>
        <dbReference type="EMBL" id="MFH8551344.1"/>
    </source>
</evidence>
<feature type="transmembrane region" description="Helical" evidence="8">
    <location>
        <begin position="383"/>
        <end position="407"/>
    </location>
</feature>
<feature type="domain" description="Major facilitator superfamily (MFS) profile" evidence="9">
    <location>
        <begin position="34"/>
        <end position="513"/>
    </location>
</feature>
<feature type="transmembrane region" description="Helical" evidence="8">
    <location>
        <begin position="329"/>
        <end position="347"/>
    </location>
</feature>
<feature type="transmembrane region" description="Helical" evidence="8">
    <location>
        <begin position="72"/>
        <end position="89"/>
    </location>
</feature>
<gene>
    <name evidence="10" type="ORF">ACH4F9_40810</name>
</gene>
<protein>
    <submittedName>
        <fullName evidence="10">DHA2 family efflux MFS transporter permease subunit</fullName>
    </submittedName>
</protein>
<evidence type="ECO:0000256" key="8">
    <source>
        <dbReference type="SAM" id="Phobius"/>
    </source>
</evidence>
<keyword evidence="3" id="KW-1003">Cell membrane</keyword>